<evidence type="ECO:0000256" key="1">
    <source>
        <dbReference type="ARBA" id="ARBA00001936"/>
    </source>
</evidence>
<dbReference type="InterPro" id="IPR015797">
    <property type="entry name" value="NUDIX_hydrolase-like_dom_sf"/>
</dbReference>
<dbReference type="SUPFAM" id="SSF55811">
    <property type="entry name" value="Nudix"/>
    <property type="match status" value="1"/>
</dbReference>
<dbReference type="EMBL" id="CP003156">
    <property type="protein sequence ID" value="AEV31447.1"/>
    <property type="molecule type" value="Genomic_DNA"/>
</dbReference>
<dbReference type="RefSeq" id="WP_014200808.1">
    <property type="nucleotide sequence ID" value="NC_016599.1"/>
</dbReference>
<organism evidence="8 9">
    <name type="scientific">Owenweeksia hongkongensis (strain DSM 17368 / CIP 108786 / JCM 12287 / NRRL B-23963 / UST20020801)</name>
    <dbReference type="NCBI Taxonomy" id="926562"/>
    <lineage>
        <taxon>Bacteria</taxon>
        <taxon>Pseudomonadati</taxon>
        <taxon>Bacteroidota</taxon>
        <taxon>Flavobacteriia</taxon>
        <taxon>Flavobacteriales</taxon>
        <taxon>Owenweeksiaceae</taxon>
        <taxon>Owenweeksia</taxon>
    </lineage>
</organism>
<sequence>MNFEQFQGVLKSALRQPLPGSDAQHMLAPVGRTAFVPSQIEETNIRQAGVMALFVETKTRPHLVLIERATSKGVHSGQIAFPGGKVEEQDTSFKETALRETEEEIGLKASEIEVFGSFSPIYIPPSNFMVHPFTGIYHQEPQFIPQVSEVANVITVDFNDFLLDSSIKQQRINVRGFNMDVPTFYVDGHTIWGATAMMLSELRQMIIKVL</sequence>
<dbReference type="AlphaFoldDB" id="G8QZ64"/>
<comment type="cofactor">
    <cofactor evidence="2">
        <name>Mg(2+)</name>
        <dbReference type="ChEBI" id="CHEBI:18420"/>
    </cofactor>
</comment>
<dbReference type="PANTHER" id="PTHR12992">
    <property type="entry name" value="NUDIX HYDROLASE"/>
    <property type="match status" value="1"/>
</dbReference>
<dbReference type="CDD" id="cd03426">
    <property type="entry name" value="NUDIX_CoAse_Nudt7"/>
    <property type="match status" value="1"/>
</dbReference>
<comment type="cofactor">
    <cofactor evidence="1">
        <name>Mn(2+)</name>
        <dbReference type="ChEBI" id="CHEBI:29035"/>
    </cofactor>
</comment>
<dbReference type="STRING" id="926562.Oweho_0429"/>
<accession>G8QZ64</accession>
<dbReference type="InterPro" id="IPR000086">
    <property type="entry name" value="NUDIX_hydrolase_dom"/>
</dbReference>
<evidence type="ECO:0000313" key="9">
    <source>
        <dbReference type="Proteomes" id="UP000005631"/>
    </source>
</evidence>
<evidence type="ECO:0000256" key="6">
    <source>
        <dbReference type="ARBA" id="ARBA00023211"/>
    </source>
</evidence>
<protein>
    <submittedName>
        <fullName evidence="8">ADP-ribose pyrophosphatase</fullName>
    </submittedName>
</protein>
<keyword evidence="6" id="KW-0464">Manganese</keyword>
<dbReference type="HOGENOM" id="CLU_040940_5_3_10"/>
<name>G8QZ64_OWEHD</name>
<keyword evidence="4" id="KW-0378">Hydrolase</keyword>
<evidence type="ECO:0000256" key="3">
    <source>
        <dbReference type="ARBA" id="ARBA00022723"/>
    </source>
</evidence>
<dbReference type="GO" id="GO:0046872">
    <property type="term" value="F:metal ion binding"/>
    <property type="evidence" value="ECO:0007669"/>
    <property type="project" value="UniProtKB-KW"/>
</dbReference>
<proteinExistence type="predicted"/>
<evidence type="ECO:0000256" key="4">
    <source>
        <dbReference type="ARBA" id="ARBA00022801"/>
    </source>
</evidence>
<evidence type="ECO:0000259" key="7">
    <source>
        <dbReference type="PROSITE" id="PS51462"/>
    </source>
</evidence>
<dbReference type="KEGG" id="oho:Oweho_0429"/>
<evidence type="ECO:0000256" key="2">
    <source>
        <dbReference type="ARBA" id="ARBA00001946"/>
    </source>
</evidence>
<dbReference type="Proteomes" id="UP000005631">
    <property type="component" value="Chromosome"/>
</dbReference>
<evidence type="ECO:0000313" key="8">
    <source>
        <dbReference type="EMBL" id="AEV31447.1"/>
    </source>
</evidence>
<dbReference type="OrthoDB" id="9802805at2"/>
<keyword evidence="5" id="KW-0460">Magnesium</keyword>
<dbReference type="Pfam" id="PF00293">
    <property type="entry name" value="NUDIX"/>
    <property type="match status" value="1"/>
</dbReference>
<dbReference type="Gene3D" id="3.90.79.10">
    <property type="entry name" value="Nucleoside Triphosphate Pyrophosphohydrolase"/>
    <property type="match status" value="1"/>
</dbReference>
<dbReference type="PANTHER" id="PTHR12992:SF11">
    <property type="entry name" value="MITOCHONDRIAL COENZYME A DIPHOSPHATASE NUDT8"/>
    <property type="match status" value="1"/>
</dbReference>
<dbReference type="PROSITE" id="PS51462">
    <property type="entry name" value="NUDIX"/>
    <property type="match status" value="1"/>
</dbReference>
<dbReference type="PATRIC" id="fig|926562.3.peg.443"/>
<reference evidence="8 9" key="1">
    <citation type="journal article" date="2012" name="Stand. Genomic Sci.">
        <title>Genome sequence of the orange-pigmented seawater bacterium Owenweeksia hongkongensis type strain (UST20020801(T)).</title>
        <authorList>
            <person name="Riedel T."/>
            <person name="Held B."/>
            <person name="Nolan M."/>
            <person name="Lucas S."/>
            <person name="Lapidus A."/>
            <person name="Tice H."/>
            <person name="Del Rio T.G."/>
            <person name="Cheng J.F."/>
            <person name="Han C."/>
            <person name="Tapia R."/>
            <person name="Goodwin L.A."/>
            <person name="Pitluck S."/>
            <person name="Liolios K."/>
            <person name="Mavromatis K."/>
            <person name="Pagani I."/>
            <person name="Ivanova N."/>
            <person name="Mikhailova N."/>
            <person name="Pati A."/>
            <person name="Chen A."/>
            <person name="Palaniappan K."/>
            <person name="Rohde M."/>
            <person name="Tindall B.J."/>
            <person name="Detter J.C."/>
            <person name="Goker M."/>
            <person name="Woyke T."/>
            <person name="Bristow J."/>
            <person name="Eisen J.A."/>
            <person name="Markowitz V."/>
            <person name="Hugenholtz P."/>
            <person name="Klenk H.P."/>
            <person name="Kyrpides N.C."/>
        </authorList>
    </citation>
    <scope>NUCLEOTIDE SEQUENCE</scope>
    <source>
        <strain evidence="9">DSM 17368 / JCM 12287 / NRRL B-23963</strain>
    </source>
</reference>
<keyword evidence="9" id="KW-1185">Reference proteome</keyword>
<dbReference type="eggNOG" id="COG0494">
    <property type="taxonomic scope" value="Bacteria"/>
</dbReference>
<dbReference type="InterPro" id="IPR045121">
    <property type="entry name" value="CoAse"/>
</dbReference>
<keyword evidence="3" id="KW-0479">Metal-binding</keyword>
<evidence type="ECO:0000256" key="5">
    <source>
        <dbReference type="ARBA" id="ARBA00022842"/>
    </source>
</evidence>
<gene>
    <name evidence="8" type="ordered locus">Oweho_0429</name>
</gene>
<feature type="domain" description="Nudix hydrolase" evidence="7">
    <location>
        <begin position="44"/>
        <end position="178"/>
    </location>
</feature>
<dbReference type="GO" id="GO:0010945">
    <property type="term" value="F:coenzyme A diphosphatase activity"/>
    <property type="evidence" value="ECO:0007669"/>
    <property type="project" value="InterPro"/>
</dbReference>